<dbReference type="EMBL" id="PVWQ01000001">
    <property type="protein sequence ID" value="RDW92949.1"/>
    <property type="molecule type" value="Genomic_DNA"/>
</dbReference>
<protein>
    <submittedName>
        <fullName evidence="2">Uncharacterized protein</fullName>
    </submittedName>
</protein>
<keyword evidence="3" id="KW-1185">Reference proteome</keyword>
<accession>A0A3D8T349</accession>
<dbReference type="STRING" id="1810919.A0A3D8T349"/>
<organism evidence="2 3">
    <name type="scientific">Aspergillus mulundensis</name>
    <dbReference type="NCBI Taxonomy" id="1810919"/>
    <lineage>
        <taxon>Eukaryota</taxon>
        <taxon>Fungi</taxon>
        <taxon>Dikarya</taxon>
        <taxon>Ascomycota</taxon>
        <taxon>Pezizomycotina</taxon>
        <taxon>Eurotiomycetes</taxon>
        <taxon>Eurotiomycetidae</taxon>
        <taxon>Eurotiales</taxon>
        <taxon>Aspergillaceae</taxon>
        <taxon>Aspergillus</taxon>
        <taxon>Aspergillus subgen. Nidulantes</taxon>
    </lineage>
</organism>
<dbReference type="Proteomes" id="UP000256690">
    <property type="component" value="Unassembled WGS sequence"/>
</dbReference>
<dbReference type="OrthoDB" id="5402033at2759"/>
<dbReference type="RefSeq" id="XP_026608132.1">
    <property type="nucleotide sequence ID" value="XM_026742287.1"/>
</dbReference>
<reference evidence="2 3" key="1">
    <citation type="journal article" date="2018" name="IMA Fungus">
        <title>IMA Genome-F 9: Draft genome sequence of Annulohypoxylon stygium, Aspergillus mulundensis, Berkeleyomyces basicola (syn. Thielaviopsis basicola), Ceratocystis smalleyi, two Cercospora beticola strains, Coleophoma cylindrospora, Fusarium fracticaudum, Phialophora cf. hyalina, and Morchella septimelata.</title>
        <authorList>
            <person name="Wingfield B.D."/>
            <person name="Bills G.F."/>
            <person name="Dong Y."/>
            <person name="Huang W."/>
            <person name="Nel W.J."/>
            <person name="Swalarsk-Parry B.S."/>
            <person name="Vaghefi N."/>
            <person name="Wilken P.M."/>
            <person name="An Z."/>
            <person name="de Beer Z.W."/>
            <person name="De Vos L."/>
            <person name="Chen L."/>
            <person name="Duong T.A."/>
            <person name="Gao Y."/>
            <person name="Hammerbacher A."/>
            <person name="Kikkert J.R."/>
            <person name="Li Y."/>
            <person name="Li H."/>
            <person name="Li K."/>
            <person name="Li Q."/>
            <person name="Liu X."/>
            <person name="Ma X."/>
            <person name="Naidoo K."/>
            <person name="Pethybridge S.J."/>
            <person name="Sun J."/>
            <person name="Steenkamp E.T."/>
            <person name="van der Nest M.A."/>
            <person name="van Wyk S."/>
            <person name="Wingfield M.J."/>
            <person name="Xiong C."/>
            <person name="Yue Q."/>
            <person name="Zhang X."/>
        </authorList>
    </citation>
    <scope>NUCLEOTIDE SEQUENCE [LARGE SCALE GENOMIC DNA]</scope>
    <source>
        <strain evidence="2 3">DSM 5745</strain>
    </source>
</reference>
<gene>
    <name evidence="2" type="ORF">DSM5745_00271</name>
</gene>
<name>A0A3D8T349_9EURO</name>
<dbReference type="AlphaFoldDB" id="A0A3D8T349"/>
<dbReference type="GeneID" id="38110641"/>
<comment type="caution">
    <text evidence="2">The sequence shown here is derived from an EMBL/GenBank/DDBJ whole genome shotgun (WGS) entry which is preliminary data.</text>
</comment>
<evidence type="ECO:0000313" key="3">
    <source>
        <dbReference type="Proteomes" id="UP000256690"/>
    </source>
</evidence>
<feature type="region of interest" description="Disordered" evidence="1">
    <location>
        <begin position="541"/>
        <end position="564"/>
    </location>
</feature>
<sequence length="787" mass="88690">MPVLADLPDLPPELLDEIFALAFDTAPSIGKTVQKGDIDVQGLSRLLLVNRKWYQAFVPRLYSRWTFNGARHSYSGLWKFIRTVVTNPDLAARVQVLNIGNWGGSPAYYLARHHELLDQDRSLHLSPDDEEVAKMAIRRAGLTDELGSQILRAVFASDNDYRDRRPLVALLLCSLPRVSTVYAHVPETDPFLGGVLKVALDQQQAASSAESALLLGLRELHVLSEVPNSIEDGLKPQDDDISEPSLQLHDIWPALYLRHLNTLRLYNLDPDGLGRLLQETIPVQGQGNECHIQHLHIATKRTSACRAEDLTALLTLPTALKSLSLSWDMDKTKTKKIKGKKRNVWQISNNEVWNAIQKHKGSLEYLDMLHAFPAGPRQHRPEDHFGLLTAFTKLSYLSIMTEMLIGGYHENTTAPFRLKDTLPASIESLVIATDSASNTIPDLIPQIAEVVSQFPHLKSFQTSDYSAASGYLPPGTIPSKYQPIKEACFGRGIRFSFQGLCSPTIKLEQCPYPLGARCISRWKQTYKLRIDGIARYKSLHSRAKRKAAGRRETPSPPPAPARRRWRNKTHVIPFQDHGGHASFMVFQSEENTLLPPLMNITIYFTHPEGPLPQPADLEADLRAMHAQITADGLDEFHYRLDVYFLPAADNDACIAHYQAEKASRGTSRDMYNEAEIRLDTDFPPPSTPRLPGMVQTYRPVRGANFTGLMFVYPDRTWRGGAQQMCRIRYGPGFELGQPFDARWFGFVPGSAESLGHMIWEYSRAGDTNWQEGIRIYQDVTERGWTTW</sequence>
<evidence type="ECO:0000313" key="2">
    <source>
        <dbReference type="EMBL" id="RDW92949.1"/>
    </source>
</evidence>
<evidence type="ECO:0000256" key="1">
    <source>
        <dbReference type="SAM" id="MobiDB-lite"/>
    </source>
</evidence>
<proteinExistence type="predicted"/>